<dbReference type="SUPFAM" id="SSF47090">
    <property type="entry name" value="PGBD-like"/>
    <property type="match status" value="1"/>
</dbReference>
<dbReference type="InterPro" id="IPR036365">
    <property type="entry name" value="PGBD-like_sf"/>
</dbReference>
<dbReference type="InterPro" id="IPR002477">
    <property type="entry name" value="Peptidoglycan-bd-like"/>
</dbReference>
<accession>A0A7C3VNS6</accession>
<reference evidence="2" key="1">
    <citation type="journal article" date="2020" name="mSystems">
        <title>Genome- and Community-Level Interaction Insights into Carbon Utilization and Element Cycling Functions of Hydrothermarchaeota in Hydrothermal Sediment.</title>
        <authorList>
            <person name="Zhou Z."/>
            <person name="Liu Y."/>
            <person name="Xu W."/>
            <person name="Pan J."/>
            <person name="Luo Z.H."/>
            <person name="Li M."/>
        </authorList>
    </citation>
    <scope>NUCLEOTIDE SEQUENCE [LARGE SCALE GENOMIC DNA]</scope>
    <source>
        <strain evidence="2">SpSt-374</strain>
    </source>
</reference>
<comment type="caution">
    <text evidence="2">The sequence shown here is derived from an EMBL/GenBank/DDBJ whole genome shotgun (WGS) entry which is preliminary data.</text>
</comment>
<name>A0A7C3VNS6_9CYAN</name>
<organism evidence="2">
    <name type="scientific">Planktothricoides sp. SpSt-374</name>
    <dbReference type="NCBI Taxonomy" id="2282167"/>
    <lineage>
        <taxon>Bacteria</taxon>
        <taxon>Bacillati</taxon>
        <taxon>Cyanobacteriota</taxon>
        <taxon>Cyanophyceae</taxon>
        <taxon>Oscillatoriophycideae</taxon>
        <taxon>Oscillatoriales</taxon>
        <taxon>Oscillatoriaceae</taxon>
        <taxon>Planktothricoides</taxon>
    </lineage>
</organism>
<dbReference type="InterPro" id="IPR036366">
    <property type="entry name" value="PGBDSf"/>
</dbReference>
<evidence type="ECO:0000313" key="2">
    <source>
        <dbReference type="EMBL" id="HGG00790.1"/>
    </source>
</evidence>
<dbReference type="Gene3D" id="1.10.101.10">
    <property type="entry name" value="PGBD-like superfamily/PGBD"/>
    <property type="match status" value="1"/>
</dbReference>
<dbReference type="Pfam" id="PF01471">
    <property type="entry name" value="PG_binding_1"/>
    <property type="match status" value="1"/>
</dbReference>
<evidence type="ECO:0000259" key="1">
    <source>
        <dbReference type="Pfam" id="PF01471"/>
    </source>
</evidence>
<dbReference type="EMBL" id="DSPX01000091">
    <property type="protein sequence ID" value="HGG00790.1"/>
    <property type="molecule type" value="Genomic_DNA"/>
</dbReference>
<sequence>MKLENIVAQDLVVSLAQLKGDRELLVQIQQQLSALGWYPGGRWIDGGYGDRTEAALAKFCAAANLDSLTTGRFDRAFASALLQLDPAKVLPKAATDREQVFQDFLRREIGFDAYKLAFLDRSIEKSPYKSHIDSYPSRLKEKPDTPNLAAIADTTGGPSVPLAKFDFYPVLGKIPAIDAKGLSFLHPDITEACIAIGQFFGGDIRVRWLGKNALSNQQFWSVTKIIPILNVVSLANTKYPYIDVDNCMVRDRYTGTPFPFHDLATDVLTYDTKIGSSNSISAAFKRFETYLGLEKWLKKITGNDHLEFQGMYGEPPFFNWPELFDTKSQQVILQAAPETPTGNNALSAYDLTRIISMLGWHHHIPKPSRFPGCQWDSLESVIRAMGKDTARYVDVALEKLGLQDVMKSPVIISKLGFGRSDSRNRTEICYSAFVQFSNQRPKQEGNPPQLISLAITLRGVKALNDANAEATELDARMAAEVTEIIRRALNDQWA</sequence>
<dbReference type="AlphaFoldDB" id="A0A7C3VNS6"/>
<proteinExistence type="predicted"/>
<protein>
    <submittedName>
        <fullName evidence="2">Peptidoglycan-binding protein</fullName>
    </submittedName>
</protein>
<gene>
    <name evidence="2" type="ORF">ENR15_09110</name>
</gene>
<feature type="domain" description="Peptidoglycan binding-like" evidence="1">
    <location>
        <begin position="23"/>
        <end position="81"/>
    </location>
</feature>